<dbReference type="AlphaFoldDB" id="A0A5C6A9L0"/>
<evidence type="ECO:0000259" key="5">
    <source>
        <dbReference type="Pfam" id="PF00884"/>
    </source>
</evidence>
<dbReference type="EMBL" id="SJPM01000007">
    <property type="protein sequence ID" value="TWT95013.1"/>
    <property type="molecule type" value="Genomic_DNA"/>
</dbReference>
<proteinExistence type="inferred from homology"/>
<evidence type="ECO:0000313" key="7">
    <source>
        <dbReference type="Proteomes" id="UP000316213"/>
    </source>
</evidence>
<protein>
    <submittedName>
        <fullName evidence="6">Arylsulfatase</fullName>
        <ecNumber evidence="6">3.1.6.1</ecNumber>
    </submittedName>
</protein>
<evidence type="ECO:0000313" key="6">
    <source>
        <dbReference type="EMBL" id="TWT95013.1"/>
    </source>
</evidence>
<dbReference type="GO" id="GO:0004065">
    <property type="term" value="F:arylsulfatase activity"/>
    <property type="evidence" value="ECO:0007669"/>
    <property type="project" value="UniProtKB-EC"/>
</dbReference>
<dbReference type="PANTHER" id="PTHR42693">
    <property type="entry name" value="ARYLSULFATASE FAMILY MEMBER"/>
    <property type="match status" value="1"/>
</dbReference>
<dbReference type="InterPro" id="IPR017850">
    <property type="entry name" value="Alkaline_phosphatase_core_sf"/>
</dbReference>
<dbReference type="InterPro" id="IPR024607">
    <property type="entry name" value="Sulfatase_CS"/>
</dbReference>
<gene>
    <name evidence="6" type="primary">atsA_48</name>
    <name evidence="6" type="ORF">Pla100_35920</name>
</gene>
<keyword evidence="2" id="KW-0479">Metal-binding</keyword>
<evidence type="ECO:0000256" key="2">
    <source>
        <dbReference type="ARBA" id="ARBA00022723"/>
    </source>
</evidence>
<dbReference type="OrthoDB" id="9777306at2"/>
<sequence length="620" mass="70090">MIRFLTQSLLSPRVFSGSLESAGHRLRKIANFVLTVGIAVLSGSSFAPRSKAESPDRPNIVFIMTDDQGYWDTGATGNPHIDTPFMDQIAQQGVQLDRYYAAPVCAPTRAGLMTGRYYLRTELYNTRFGGDSLGLDEITVAELLRESGYRTGMFGKWHLGKYPGYQPHQRGFDEFFGHYHGHIERYQFPDQIYHNGVQVEARGYVTDVFTDASIDFIEAATKQKQTPFFCALTYNAPHSPFLLDTSHFDQANGDELIEKYLKRGLPIREARIYGLIERVDVNVGRLLAKLEELGIAENTLVVFTSDNGGVSKFFKAGMNGNKSSAYEGGVRAPCFVRWPGTIPAGKVINAQTSHVDWMPTFCELAGIAVPQDRAIDGKSLVGLLKLGHADSHHRYVYHTWDRYFPSKDRRWSISDDRWKLLCQIGEDVKPERKHWRLFDLQDDPGEQKNLATTHPEIVGRLRAEFVRWFDEVTEGIHYAPIRIPVAAEPVEISPSWATWKGEHIEYVFDGYDWDTIQGWKMPGEKAVWRLDVKTPGMYRVVLTYGCRPVDRGGVIELRSGDHEPVRHTVDPTATADQFESVEVGVIELSAGEQELSATVVDCPGQELMRLNRIELIRRLP</sequence>
<dbReference type="InterPro" id="IPR050738">
    <property type="entry name" value="Sulfatase"/>
</dbReference>
<keyword evidence="4" id="KW-0106">Calcium</keyword>
<keyword evidence="7" id="KW-1185">Reference proteome</keyword>
<dbReference type="Gene3D" id="2.60.120.260">
    <property type="entry name" value="Galactose-binding domain-like"/>
    <property type="match status" value="1"/>
</dbReference>
<dbReference type="Proteomes" id="UP000316213">
    <property type="component" value="Unassembled WGS sequence"/>
</dbReference>
<dbReference type="SUPFAM" id="SSF49785">
    <property type="entry name" value="Galactose-binding domain-like"/>
    <property type="match status" value="1"/>
</dbReference>
<organism evidence="6 7">
    <name type="scientific">Neorhodopirellula pilleata</name>
    <dbReference type="NCBI Taxonomy" id="2714738"/>
    <lineage>
        <taxon>Bacteria</taxon>
        <taxon>Pseudomonadati</taxon>
        <taxon>Planctomycetota</taxon>
        <taxon>Planctomycetia</taxon>
        <taxon>Pirellulales</taxon>
        <taxon>Pirellulaceae</taxon>
        <taxon>Neorhodopirellula</taxon>
    </lineage>
</organism>
<dbReference type="InterPro" id="IPR000917">
    <property type="entry name" value="Sulfatase_N"/>
</dbReference>
<feature type="domain" description="Sulfatase N-terminal" evidence="5">
    <location>
        <begin position="58"/>
        <end position="367"/>
    </location>
</feature>
<dbReference type="RefSeq" id="WP_146578961.1">
    <property type="nucleotide sequence ID" value="NZ_SJPM01000007.1"/>
</dbReference>
<dbReference type="CDD" id="cd16146">
    <property type="entry name" value="ARS_like"/>
    <property type="match status" value="1"/>
</dbReference>
<evidence type="ECO:0000256" key="1">
    <source>
        <dbReference type="ARBA" id="ARBA00008779"/>
    </source>
</evidence>
<evidence type="ECO:0000256" key="4">
    <source>
        <dbReference type="ARBA" id="ARBA00022837"/>
    </source>
</evidence>
<comment type="caution">
    <text evidence="6">The sequence shown here is derived from an EMBL/GenBank/DDBJ whole genome shotgun (WGS) entry which is preliminary data.</text>
</comment>
<dbReference type="InterPro" id="IPR008979">
    <property type="entry name" value="Galactose-bd-like_sf"/>
</dbReference>
<evidence type="ECO:0000256" key="3">
    <source>
        <dbReference type="ARBA" id="ARBA00022801"/>
    </source>
</evidence>
<name>A0A5C6A9L0_9BACT</name>
<dbReference type="PANTHER" id="PTHR42693:SF53">
    <property type="entry name" value="ENDO-4-O-SULFATASE"/>
    <property type="match status" value="1"/>
</dbReference>
<comment type="similarity">
    <text evidence="1">Belongs to the sulfatase family.</text>
</comment>
<dbReference type="Gene3D" id="3.30.1120.10">
    <property type="match status" value="1"/>
</dbReference>
<dbReference type="Gene3D" id="3.40.720.10">
    <property type="entry name" value="Alkaline Phosphatase, subunit A"/>
    <property type="match status" value="1"/>
</dbReference>
<dbReference type="CDD" id="cd02795">
    <property type="entry name" value="CBM6-CBM35-CBM36_like"/>
    <property type="match status" value="1"/>
</dbReference>
<keyword evidence="3 6" id="KW-0378">Hydrolase</keyword>
<dbReference type="EC" id="3.1.6.1" evidence="6"/>
<dbReference type="GO" id="GO:0046872">
    <property type="term" value="F:metal ion binding"/>
    <property type="evidence" value="ECO:0007669"/>
    <property type="project" value="UniProtKB-KW"/>
</dbReference>
<accession>A0A5C6A9L0</accession>
<dbReference type="PROSITE" id="PS00523">
    <property type="entry name" value="SULFATASE_1"/>
    <property type="match status" value="1"/>
</dbReference>
<reference evidence="6 7" key="1">
    <citation type="submission" date="2019-02" db="EMBL/GenBank/DDBJ databases">
        <title>Deep-cultivation of Planctomycetes and their phenomic and genomic characterization uncovers novel biology.</title>
        <authorList>
            <person name="Wiegand S."/>
            <person name="Jogler M."/>
            <person name="Boedeker C."/>
            <person name="Pinto D."/>
            <person name="Vollmers J."/>
            <person name="Rivas-Marin E."/>
            <person name="Kohn T."/>
            <person name="Peeters S.H."/>
            <person name="Heuer A."/>
            <person name="Rast P."/>
            <person name="Oberbeckmann S."/>
            <person name="Bunk B."/>
            <person name="Jeske O."/>
            <person name="Meyerdierks A."/>
            <person name="Storesund J.E."/>
            <person name="Kallscheuer N."/>
            <person name="Luecker S."/>
            <person name="Lage O.M."/>
            <person name="Pohl T."/>
            <person name="Merkel B.J."/>
            <person name="Hornburger P."/>
            <person name="Mueller R.-W."/>
            <person name="Bruemmer F."/>
            <person name="Labrenz M."/>
            <person name="Spormann A.M."/>
            <person name="Op Den Camp H."/>
            <person name="Overmann J."/>
            <person name="Amann R."/>
            <person name="Jetten M.S.M."/>
            <person name="Mascher T."/>
            <person name="Medema M.H."/>
            <person name="Devos D.P."/>
            <person name="Kaster A.-K."/>
            <person name="Ovreas L."/>
            <person name="Rohde M."/>
            <person name="Galperin M.Y."/>
            <person name="Jogler C."/>
        </authorList>
    </citation>
    <scope>NUCLEOTIDE SEQUENCE [LARGE SCALE GENOMIC DNA]</scope>
    <source>
        <strain evidence="6 7">Pla100</strain>
    </source>
</reference>
<dbReference type="SUPFAM" id="SSF53649">
    <property type="entry name" value="Alkaline phosphatase-like"/>
    <property type="match status" value="1"/>
</dbReference>
<dbReference type="Pfam" id="PF00884">
    <property type="entry name" value="Sulfatase"/>
    <property type="match status" value="1"/>
</dbReference>